<evidence type="ECO:0000313" key="1">
    <source>
        <dbReference type="EMBL" id="MET3864012.1"/>
    </source>
</evidence>
<reference evidence="1 2" key="1">
    <citation type="submission" date="2024-06" db="EMBL/GenBank/DDBJ databases">
        <title>Genomics of switchgrass bacterial isolates.</title>
        <authorList>
            <person name="Shade A."/>
        </authorList>
    </citation>
    <scope>NUCLEOTIDE SEQUENCE [LARGE SCALE GENOMIC DNA]</scope>
    <source>
        <strain evidence="1 2">PvP084</strain>
    </source>
</reference>
<dbReference type="Proteomes" id="UP001549119">
    <property type="component" value="Unassembled WGS sequence"/>
</dbReference>
<name>A0ABV2NC02_9HYPH</name>
<sequence length="48" mass="5371">MFRKPAFDENQATIDALTRSLAIIEFGMDGTIRNYPRPCAGRISLILS</sequence>
<keyword evidence="2" id="KW-1185">Reference proteome</keyword>
<organism evidence="1 2">
    <name type="scientific">Methylobacterium radiotolerans</name>
    <dbReference type="NCBI Taxonomy" id="31998"/>
    <lineage>
        <taxon>Bacteria</taxon>
        <taxon>Pseudomonadati</taxon>
        <taxon>Pseudomonadota</taxon>
        <taxon>Alphaproteobacteria</taxon>
        <taxon>Hyphomicrobiales</taxon>
        <taxon>Methylobacteriaceae</taxon>
        <taxon>Methylobacterium</taxon>
    </lineage>
</organism>
<dbReference type="RefSeq" id="WP_209649760.1">
    <property type="nucleotide sequence ID" value="NZ_JBEPNV010000001.1"/>
</dbReference>
<comment type="caution">
    <text evidence="1">The sequence shown here is derived from an EMBL/GenBank/DDBJ whole genome shotgun (WGS) entry which is preliminary data.</text>
</comment>
<proteinExistence type="predicted"/>
<dbReference type="EMBL" id="JBEPNW010000002">
    <property type="protein sequence ID" value="MET3864012.1"/>
    <property type="molecule type" value="Genomic_DNA"/>
</dbReference>
<gene>
    <name evidence="1" type="ORF">ABIC20_001321</name>
</gene>
<accession>A0ABV2NC02</accession>
<protein>
    <submittedName>
        <fullName evidence="1">Uncharacterized protein</fullName>
    </submittedName>
</protein>
<evidence type="ECO:0000313" key="2">
    <source>
        <dbReference type="Proteomes" id="UP001549119"/>
    </source>
</evidence>